<feature type="region of interest" description="Disordered" evidence="1">
    <location>
        <begin position="135"/>
        <end position="187"/>
    </location>
</feature>
<dbReference type="AlphaFoldDB" id="A0ABC8JWW9"/>
<dbReference type="Proteomes" id="UP001642260">
    <property type="component" value="Unassembled WGS sequence"/>
</dbReference>
<reference evidence="2 3" key="1">
    <citation type="submission" date="2022-03" db="EMBL/GenBank/DDBJ databases">
        <authorList>
            <person name="Macdonald S."/>
            <person name="Ahmed S."/>
            <person name="Newling K."/>
        </authorList>
    </citation>
    <scope>NUCLEOTIDE SEQUENCE [LARGE SCALE GENOMIC DNA]</scope>
</reference>
<sequence length="294" mass="32648">MNPRAEQSTFQKVNNLSSSKLYKFIRPHSNMKTRAELSFHKSNIVPPKVEKAPLKSHANISTSANFGSKRVTPTVNGYQDQNIALDADKENIGSVSAMRVYTCSEKKFGTENGGNGVEKTAMHKVVVVVNDNEVTLHPHEPNSSSNEVDHQKDNLHHPCKSNDGSRNGTDHQEIEKDGVSTTQSKSLASSTKKGRCIFLRKDESSRDELEAIKESLKKDASSFLRSCGWYDQVHSCTNAKKRLCTVQSGGDGEDGNDLKRRLIGDVKSSFLQIPDELKAVLMNRLQKIGKKKYS</sequence>
<keyword evidence="3" id="KW-1185">Reference proteome</keyword>
<evidence type="ECO:0000256" key="1">
    <source>
        <dbReference type="SAM" id="MobiDB-lite"/>
    </source>
</evidence>
<dbReference type="EMBL" id="CAKOAT010149599">
    <property type="protein sequence ID" value="CAH8342910.1"/>
    <property type="molecule type" value="Genomic_DNA"/>
</dbReference>
<protein>
    <submittedName>
        <fullName evidence="2">Uncharacterized protein</fullName>
    </submittedName>
</protein>
<organism evidence="2 3">
    <name type="scientific">Eruca vesicaria subsp. sativa</name>
    <name type="common">Garden rocket</name>
    <name type="synonym">Eruca sativa</name>
    <dbReference type="NCBI Taxonomy" id="29727"/>
    <lineage>
        <taxon>Eukaryota</taxon>
        <taxon>Viridiplantae</taxon>
        <taxon>Streptophyta</taxon>
        <taxon>Embryophyta</taxon>
        <taxon>Tracheophyta</taxon>
        <taxon>Spermatophyta</taxon>
        <taxon>Magnoliopsida</taxon>
        <taxon>eudicotyledons</taxon>
        <taxon>Gunneridae</taxon>
        <taxon>Pentapetalae</taxon>
        <taxon>rosids</taxon>
        <taxon>malvids</taxon>
        <taxon>Brassicales</taxon>
        <taxon>Brassicaceae</taxon>
        <taxon>Brassiceae</taxon>
        <taxon>Eruca</taxon>
    </lineage>
</organism>
<evidence type="ECO:0000313" key="2">
    <source>
        <dbReference type="EMBL" id="CAH8342910.1"/>
    </source>
</evidence>
<gene>
    <name evidence="2" type="ORF">ERUC_LOCUS15976</name>
</gene>
<feature type="compositionally biased region" description="Basic and acidic residues" evidence="1">
    <location>
        <begin position="168"/>
        <end position="178"/>
    </location>
</feature>
<evidence type="ECO:0000313" key="3">
    <source>
        <dbReference type="Proteomes" id="UP001642260"/>
    </source>
</evidence>
<name>A0ABC8JWW9_ERUVS</name>
<feature type="compositionally biased region" description="Basic and acidic residues" evidence="1">
    <location>
        <begin position="147"/>
        <end position="156"/>
    </location>
</feature>
<accession>A0ABC8JWW9</accession>
<proteinExistence type="predicted"/>
<comment type="caution">
    <text evidence="2">The sequence shown here is derived from an EMBL/GenBank/DDBJ whole genome shotgun (WGS) entry which is preliminary data.</text>
</comment>